<dbReference type="Gene3D" id="3.40.50.720">
    <property type="entry name" value="NAD(P)-binding Rossmann-like Domain"/>
    <property type="match status" value="1"/>
</dbReference>
<dbReference type="EMBL" id="AZFZ01000028">
    <property type="protein sequence ID" value="KRM43769.1"/>
    <property type="molecule type" value="Genomic_DNA"/>
</dbReference>
<keyword evidence="5" id="KW-0827">Tyrosine biosynthesis</keyword>
<keyword evidence="6" id="KW-0028">Amino-acid biosynthesis</keyword>
<dbReference type="PATRIC" id="fig|1423786.4.peg.1385"/>
<keyword evidence="9" id="KW-0057">Aromatic amino acid biosynthesis</keyword>
<dbReference type="InterPro" id="IPR046825">
    <property type="entry name" value="PDH_C"/>
</dbReference>
<dbReference type="GO" id="GO:0008977">
    <property type="term" value="F:prephenate dehydrogenase (NAD+) activity"/>
    <property type="evidence" value="ECO:0007669"/>
    <property type="project" value="UniProtKB-EC"/>
</dbReference>
<dbReference type="FunFam" id="1.10.3660.10:FF:000003">
    <property type="entry name" value="Prephenate dehydrogenase"/>
    <property type="match status" value="1"/>
</dbReference>
<dbReference type="FunFam" id="3.40.50.720:FF:000208">
    <property type="entry name" value="Prephenate dehydrogenase"/>
    <property type="match status" value="1"/>
</dbReference>
<organism evidence="12 13">
    <name type="scientific">Lentilactobacillus parafarraginis DSM 18390 = JCM 14109</name>
    <dbReference type="NCBI Taxonomy" id="1423786"/>
    <lineage>
        <taxon>Bacteria</taxon>
        <taxon>Bacillati</taxon>
        <taxon>Bacillota</taxon>
        <taxon>Bacilli</taxon>
        <taxon>Lactobacillales</taxon>
        <taxon>Lactobacillaceae</taxon>
        <taxon>Lentilactobacillus</taxon>
    </lineage>
</organism>
<protein>
    <recommendedName>
        <fullName evidence="4">Prephenate dehydrogenase</fullName>
        <ecNumber evidence="3">1.3.1.12</ecNumber>
    </recommendedName>
</protein>
<dbReference type="AlphaFoldDB" id="A0A0R1YW01"/>
<dbReference type="InterPro" id="IPR036291">
    <property type="entry name" value="NAD(P)-bd_dom_sf"/>
</dbReference>
<evidence type="ECO:0000256" key="3">
    <source>
        <dbReference type="ARBA" id="ARBA00012068"/>
    </source>
</evidence>
<evidence type="ECO:0000256" key="8">
    <source>
        <dbReference type="ARBA" id="ARBA00023027"/>
    </source>
</evidence>
<evidence type="ECO:0000256" key="6">
    <source>
        <dbReference type="ARBA" id="ARBA00022605"/>
    </source>
</evidence>
<dbReference type="GO" id="GO:0006571">
    <property type="term" value="P:tyrosine biosynthetic process"/>
    <property type="evidence" value="ECO:0007669"/>
    <property type="project" value="UniProtKB-KW"/>
</dbReference>
<evidence type="ECO:0000313" key="12">
    <source>
        <dbReference type="EMBL" id="KRM43769.1"/>
    </source>
</evidence>
<dbReference type="SUPFAM" id="SSF51735">
    <property type="entry name" value="NAD(P)-binding Rossmann-fold domains"/>
    <property type="match status" value="1"/>
</dbReference>
<dbReference type="InterPro" id="IPR050812">
    <property type="entry name" value="Preph/Arog_dehydrog"/>
</dbReference>
<proteinExistence type="inferred from homology"/>
<evidence type="ECO:0000256" key="5">
    <source>
        <dbReference type="ARBA" id="ARBA00022498"/>
    </source>
</evidence>
<evidence type="ECO:0000256" key="1">
    <source>
        <dbReference type="ARBA" id="ARBA00005067"/>
    </source>
</evidence>
<gene>
    <name evidence="12" type="ORF">FD47_GL001287</name>
</gene>
<name>A0A0R1YW01_9LACO</name>
<evidence type="ECO:0000256" key="9">
    <source>
        <dbReference type="ARBA" id="ARBA00023141"/>
    </source>
</evidence>
<dbReference type="PANTHER" id="PTHR21363">
    <property type="entry name" value="PREPHENATE DEHYDROGENASE"/>
    <property type="match status" value="1"/>
</dbReference>
<comment type="caution">
    <text evidence="12">The sequence shown here is derived from an EMBL/GenBank/DDBJ whole genome shotgun (WGS) entry which is preliminary data.</text>
</comment>
<accession>A0A0R1YW01</accession>
<dbReference type="InterPro" id="IPR046826">
    <property type="entry name" value="PDH_N"/>
</dbReference>
<dbReference type="InterPro" id="IPR008927">
    <property type="entry name" value="6-PGluconate_DH-like_C_sf"/>
</dbReference>
<evidence type="ECO:0000256" key="7">
    <source>
        <dbReference type="ARBA" id="ARBA00023002"/>
    </source>
</evidence>
<dbReference type="SUPFAM" id="SSF48179">
    <property type="entry name" value="6-phosphogluconate dehydrogenase C-terminal domain-like"/>
    <property type="match status" value="1"/>
</dbReference>
<dbReference type="Gene3D" id="1.10.3660.10">
    <property type="entry name" value="6-phosphogluconate dehydrogenase C-terminal like domain"/>
    <property type="match status" value="1"/>
</dbReference>
<dbReference type="GO" id="GO:0070403">
    <property type="term" value="F:NAD+ binding"/>
    <property type="evidence" value="ECO:0007669"/>
    <property type="project" value="InterPro"/>
</dbReference>
<evidence type="ECO:0000256" key="10">
    <source>
        <dbReference type="ARBA" id="ARBA00049260"/>
    </source>
</evidence>
<keyword evidence="7" id="KW-0560">Oxidoreductase</keyword>
<reference evidence="12 13" key="1">
    <citation type="journal article" date="2015" name="Genome Announc.">
        <title>Expanding the biotechnology potential of lactobacilli through comparative genomics of 213 strains and associated genera.</title>
        <authorList>
            <person name="Sun Z."/>
            <person name="Harris H.M."/>
            <person name="McCann A."/>
            <person name="Guo C."/>
            <person name="Argimon S."/>
            <person name="Zhang W."/>
            <person name="Yang X."/>
            <person name="Jeffery I.B."/>
            <person name="Cooney J.C."/>
            <person name="Kagawa T.F."/>
            <person name="Liu W."/>
            <person name="Song Y."/>
            <person name="Salvetti E."/>
            <person name="Wrobel A."/>
            <person name="Rasinkangas P."/>
            <person name="Parkhill J."/>
            <person name="Rea M.C."/>
            <person name="O'Sullivan O."/>
            <person name="Ritari J."/>
            <person name="Douillard F.P."/>
            <person name="Paul Ross R."/>
            <person name="Yang R."/>
            <person name="Briner A.E."/>
            <person name="Felis G.E."/>
            <person name="de Vos W.M."/>
            <person name="Barrangou R."/>
            <person name="Klaenhammer T.R."/>
            <person name="Caufield P.W."/>
            <person name="Cui Y."/>
            <person name="Zhang H."/>
            <person name="O'Toole P.W."/>
        </authorList>
    </citation>
    <scope>NUCLEOTIDE SEQUENCE [LARGE SCALE GENOMIC DNA]</scope>
    <source>
        <strain evidence="12 13">DSM 18390</strain>
    </source>
</reference>
<evidence type="ECO:0000256" key="4">
    <source>
        <dbReference type="ARBA" id="ARBA00016891"/>
    </source>
</evidence>
<dbReference type="Pfam" id="PF02153">
    <property type="entry name" value="PDH_N"/>
    <property type="match status" value="1"/>
</dbReference>
<dbReference type="InterPro" id="IPR003099">
    <property type="entry name" value="Prephen_DH"/>
</dbReference>
<dbReference type="PANTHER" id="PTHR21363:SF0">
    <property type="entry name" value="PREPHENATE DEHYDROGENASE [NADP(+)]"/>
    <property type="match status" value="1"/>
</dbReference>
<comment type="pathway">
    <text evidence="1">Amino-acid biosynthesis; L-tyrosine biosynthesis; (4-hydroxyphenyl)pyruvate from prephenate (NAD(+) route): step 1/1.</text>
</comment>
<evidence type="ECO:0000313" key="13">
    <source>
        <dbReference type="Proteomes" id="UP000051010"/>
    </source>
</evidence>
<comment type="similarity">
    <text evidence="2">Belongs to the prephenate/arogenate dehydrogenase family.</text>
</comment>
<evidence type="ECO:0000259" key="11">
    <source>
        <dbReference type="PROSITE" id="PS51176"/>
    </source>
</evidence>
<dbReference type="Proteomes" id="UP000051010">
    <property type="component" value="Unassembled WGS sequence"/>
</dbReference>
<keyword evidence="8" id="KW-0520">NAD</keyword>
<dbReference type="Pfam" id="PF20463">
    <property type="entry name" value="PDH_C"/>
    <property type="match status" value="1"/>
</dbReference>
<feature type="domain" description="Prephenate/arogenate dehydrogenase" evidence="11">
    <location>
        <begin position="2"/>
        <end position="285"/>
    </location>
</feature>
<sequence>MATVLISGLGLIGSSIARVMRGNDSDIELIGSDPDDDTSQFLLDHHIIDKRMNFAAAAQIADLIVLAGPVSVIISQLKQLANIKLKPDVLVTDVGSTKAAVERAAEPLLAKGVNFVGGHPMAGSDKSGSQFGSQHLFDHAVYFLLTKSQTNRKLIWFQTLMAGADIHWQAIDAKQHDQLVSELSHVPHVIAVTLVNTIADSLAGNPARLRAAAGGFKDTTRIAASDPTMWTAIMLSNADQISRELVQFQKHLAAFQQAIQSHDEKTIRETLESARRTRKSLDEGK</sequence>
<dbReference type="RefSeq" id="WP_054734626.1">
    <property type="nucleotide sequence ID" value="NZ_AZFZ01000028.1"/>
</dbReference>
<evidence type="ECO:0000256" key="2">
    <source>
        <dbReference type="ARBA" id="ARBA00007964"/>
    </source>
</evidence>
<comment type="catalytic activity">
    <reaction evidence="10">
        <text>prephenate + NAD(+) = 3-(4-hydroxyphenyl)pyruvate + CO2 + NADH</text>
        <dbReference type="Rhea" id="RHEA:13869"/>
        <dbReference type="ChEBI" id="CHEBI:16526"/>
        <dbReference type="ChEBI" id="CHEBI:29934"/>
        <dbReference type="ChEBI" id="CHEBI:36242"/>
        <dbReference type="ChEBI" id="CHEBI:57540"/>
        <dbReference type="ChEBI" id="CHEBI:57945"/>
        <dbReference type="EC" id="1.3.1.12"/>
    </reaction>
</comment>
<dbReference type="EC" id="1.3.1.12" evidence="3"/>
<dbReference type="PROSITE" id="PS51176">
    <property type="entry name" value="PDH_ADH"/>
    <property type="match status" value="1"/>
</dbReference>
<dbReference type="GO" id="GO:0004665">
    <property type="term" value="F:prephenate dehydrogenase (NADP+) activity"/>
    <property type="evidence" value="ECO:0007669"/>
    <property type="project" value="InterPro"/>
</dbReference>